<reference evidence="2 3" key="1">
    <citation type="submission" date="2015-04" db="EMBL/GenBank/DDBJ databases">
        <authorList>
            <person name="Syromyatnikov M.Y."/>
            <person name="Popov V.N."/>
        </authorList>
    </citation>
    <scope>NUCLEOTIDE SEQUENCE [LARGE SCALE GENOMIC DNA]</scope>
    <source>
        <strain evidence="2">WF-38-12</strain>
    </source>
</reference>
<feature type="region of interest" description="Disordered" evidence="1">
    <location>
        <begin position="1"/>
        <end position="23"/>
    </location>
</feature>
<dbReference type="EMBL" id="CVMT01000003">
    <property type="protein sequence ID" value="CRG87368.1"/>
    <property type="molecule type" value="Genomic_DNA"/>
</dbReference>
<feature type="compositionally biased region" description="Polar residues" evidence="1">
    <location>
        <begin position="1"/>
        <end position="19"/>
    </location>
</feature>
<name>A0A0U1LVD9_TALIS</name>
<sequence>MRSPSLTLGTSRSDQSSALDSVEPPRDSFIRAVQCIYDRQSILQLASRISTRGDLSQHHPHQLLCSLECYSVPRLTGNGIRLPVLSTKLQSFYRSDAHWRNPTLESRPRHLSRPRTPVSTEDSLLWLSSHENAHNQASPLLQL</sequence>
<protein>
    <submittedName>
        <fullName evidence="2">Uncharacterized protein</fullName>
    </submittedName>
</protein>
<dbReference type="AlphaFoldDB" id="A0A0U1LVD9"/>
<evidence type="ECO:0000313" key="2">
    <source>
        <dbReference type="EMBL" id="CRG87368.1"/>
    </source>
</evidence>
<evidence type="ECO:0000256" key="1">
    <source>
        <dbReference type="SAM" id="MobiDB-lite"/>
    </source>
</evidence>
<proteinExistence type="predicted"/>
<gene>
    <name evidence="2" type="ORF">PISL3812_04385</name>
</gene>
<organism evidence="2 3">
    <name type="scientific">Talaromyces islandicus</name>
    <name type="common">Penicillium islandicum</name>
    <dbReference type="NCBI Taxonomy" id="28573"/>
    <lineage>
        <taxon>Eukaryota</taxon>
        <taxon>Fungi</taxon>
        <taxon>Dikarya</taxon>
        <taxon>Ascomycota</taxon>
        <taxon>Pezizomycotina</taxon>
        <taxon>Eurotiomycetes</taxon>
        <taxon>Eurotiomycetidae</taxon>
        <taxon>Eurotiales</taxon>
        <taxon>Trichocomaceae</taxon>
        <taxon>Talaromyces</taxon>
        <taxon>Talaromyces sect. Islandici</taxon>
    </lineage>
</organism>
<accession>A0A0U1LVD9</accession>
<evidence type="ECO:0000313" key="3">
    <source>
        <dbReference type="Proteomes" id="UP000054383"/>
    </source>
</evidence>
<dbReference type="Proteomes" id="UP000054383">
    <property type="component" value="Unassembled WGS sequence"/>
</dbReference>
<keyword evidence="3" id="KW-1185">Reference proteome</keyword>